<evidence type="ECO:0008006" key="11">
    <source>
        <dbReference type="Google" id="ProtNLM"/>
    </source>
</evidence>
<accession>A0ABP4W293</accession>
<dbReference type="Gene3D" id="1.10.3720.10">
    <property type="entry name" value="MetI-like"/>
    <property type="match status" value="1"/>
</dbReference>
<evidence type="ECO:0000256" key="7">
    <source>
        <dbReference type="SAM" id="MobiDB-lite"/>
    </source>
</evidence>
<protein>
    <recommendedName>
        <fullName evidence="11">Carbohydrate ABC transporter permease</fullName>
    </recommendedName>
</protein>
<evidence type="ECO:0000256" key="1">
    <source>
        <dbReference type="ARBA" id="ARBA00004651"/>
    </source>
</evidence>
<comment type="subcellular location">
    <subcellularLocation>
        <location evidence="1">Cell membrane</location>
        <topology evidence="1">Multi-pass membrane protein</topology>
    </subcellularLocation>
</comment>
<dbReference type="InterPro" id="IPR035906">
    <property type="entry name" value="MetI-like_sf"/>
</dbReference>
<gene>
    <name evidence="9" type="ORF">GCM10009810_02140</name>
</gene>
<evidence type="ECO:0000256" key="8">
    <source>
        <dbReference type="SAM" id="Phobius"/>
    </source>
</evidence>
<sequence length="129" mass="13888">MTMAPIRPVDTSLARSMSAPQDAETYADGPAPRHTARTRRLHLGKAISRALLATLAIVQVYPLAWIFLTAVRDEQDFARNGAFGLPESFTLDNFSRAFAQGDLLRNIVNSLVVTLGSAALIVVCGMMGA</sequence>
<evidence type="ECO:0000313" key="9">
    <source>
        <dbReference type="EMBL" id="GAA1744988.1"/>
    </source>
</evidence>
<keyword evidence="3" id="KW-1003">Cell membrane</keyword>
<organism evidence="9 10">
    <name type="scientific">Nostocoides vanveenii</name>
    <dbReference type="NCBI Taxonomy" id="330835"/>
    <lineage>
        <taxon>Bacteria</taxon>
        <taxon>Bacillati</taxon>
        <taxon>Actinomycetota</taxon>
        <taxon>Actinomycetes</taxon>
        <taxon>Micrococcales</taxon>
        <taxon>Intrasporangiaceae</taxon>
        <taxon>Nostocoides</taxon>
    </lineage>
</organism>
<keyword evidence="10" id="KW-1185">Reference proteome</keyword>
<proteinExistence type="predicted"/>
<feature type="transmembrane region" description="Helical" evidence="8">
    <location>
        <begin position="46"/>
        <end position="68"/>
    </location>
</feature>
<feature type="region of interest" description="Disordered" evidence="7">
    <location>
        <begin position="1"/>
        <end position="32"/>
    </location>
</feature>
<dbReference type="PANTHER" id="PTHR43744:SF12">
    <property type="entry name" value="ABC TRANSPORTER PERMEASE PROTEIN MG189-RELATED"/>
    <property type="match status" value="1"/>
</dbReference>
<keyword evidence="4 8" id="KW-0812">Transmembrane</keyword>
<feature type="transmembrane region" description="Helical" evidence="8">
    <location>
        <begin position="107"/>
        <end position="128"/>
    </location>
</feature>
<evidence type="ECO:0000256" key="3">
    <source>
        <dbReference type="ARBA" id="ARBA00022475"/>
    </source>
</evidence>
<evidence type="ECO:0000256" key="5">
    <source>
        <dbReference type="ARBA" id="ARBA00022989"/>
    </source>
</evidence>
<evidence type="ECO:0000313" key="10">
    <source>
        <dbReference type="Proteomes" id="UP001501475"/>
    </source>
</evidence>
<keyword evidence="5 8" id="KW-1133">Transmembrane helix</keyword>
<dbReference type="PANTHER" id="PTHR43744">
    <property type="entry name" value="ABC TRANSPORTER PERMEASE PROTEIN MG189-RELATED-RELATED"/>
    <property type="match status" value="1"/>
</dbReference>
<reference evidence="10" key="1">
    <citation type="journal article" date="2019" name="Int. J. Syst. Evol. Microbiol.">
        <title>The Global Catalogue of Microorganisms (GCM) 10K type strain sequencing project: providing services to taxonomists for standard genome sequencing and annotation.</title>
        <authorList>
            <consortium name="The Broad Institute Genomics Platform"/>
            <consortium name="The Broad Institute Genome Sequencing Center for Infectious Disease"/>
            <person name="Wu L."/>
            <person name="Ma J."/>
        </authorList>
    </citation>
    <scope>NUCLEOTIDE SEQUENCE [LARGE SCALE GENOMIC DNA]</scope>
    <source>
        <strain evidence="10">JCM 15591</strain>
    </source>
</reference>
<name>A0ABP4W293_9MICO</name>
<dbReference type="SUPFAM" id="SSF161098">
    <property type="entry name" value="MetI-like"/>
    <property type="match status" value="1"/>
</dbReference>
<keyword evidence="2" id="KW-0813">Transport</keyword>
<evidence type="ECO:0000256" key="4">
    <source>
        <dbReference type="ARBA" id="ARBA00022692"/>
    </source>
</evidence>
<dbReference type="EMBL" id="BAAAPN010000003">
    <property type="protein sequence ID" value="GAA1744988.1"/>
    <property type="molecule type" value="Genomic_DNA"/>
</dbReference>
<keyword evidence="6 8" id="KW-0472">Membrane</keyword>
<evidence type="ECO:0000256" key="2">
    <source>
        <dbReference type="ARBA" id="ARBA00022448"/>
    </source>
</evidence>
<dbReference type="Proteomes" id="UP001501475">
    <property type="component" value="Unassembled WGS sequence"/>
</dbReference>
<evidence type="ECO:0000256" key="6">
    <source>
        <dbReference type="ARBA" id="ARBA00023136"/>
    </source>
</evidence>
<comment type="caution">
    <text evidence="9">The sequence shown here is derived from an EMBL/GenBank/DDBJ whole genome shotgun (WGS) entry which is preliminary data.</text>
</comment>